<organism evidence="1 2">
    <name type="scientific">Sediminicoccus rosea</name>
    <dbReference type="NCBI Taxonomy" id="1225128"/>
    <lineage>
        <taxon>Bacteria</taxon>
        <taxon>Pseudomonadati</taxon>
        <taxon>Pseudomonadota</taxon>
        <taxon>Alphaproteobacteria</taxon>
        <taxon>Acetobacterales</taxon>
        <taxon>Roseomonadaceae</taxon>
        <taxon>Sediminicoccus</taxon>
    </lineage>
</organism>
<gene>
    <name evidence="1" type="ORF">R9Z33_04910</name>
</gene>
<keyword evidence="2" id="KW-1185">Reference proteome</keyword>
<dbReference type="EMBL" id="CP137852">
    <property type="protein sequence ID" value="WPB86211.1"/>
    <property type="molecule type" value="Genomic_DNA"/>
</dbReference>
<dbReference type="Proteomes" id="UP001305521">
    <property type="component" value="Chromosome"/>
</dbReference>
<protein>
    <submittedName>
        <fullName evidence="1">Uncharacterized protein</fullName>
    </submittedName>
</protein>
<evidence type="ECO:0000313" key="2">
    <source>
        <dbReference type="Proteomes" id="UP001305521"/>
    </source>
</evidence>
<proteinExistence type="predicted"/>
<evidence type="ECO:0000313" key="1">
    <source>
        <dbReference type="EMBL" id="WPB86211.1"/>
    </source>
</evidence>
<sequence length="348" mass="38650">MATVYHTVHYRLFSIVGANINNESLESLCRKSLDSADSAKRKLWIRPEDRFCKIAESDRQVHLNKVADLTDAIIGEMCLIQENDLQALLSSKASTVKLSKITTAGVYNLDERTAPTGTQFVRGMAYWMAIGNHLFFVKTHGMTAEFMHFYFSWLFQVQTATLTPETGFVLKAEFDRSQLAGDIGDIRALRVSGKSAPQVTVVAPQAPAAPQGRLRRTARRVVEKAAEFEQAVPIVRALLGPDRAESLVASLGKGEYLSVDASVKVMGSRSTESREQMREIANEIADWTDAKVQAEGKDGKLSGGDIILRTNMPFDLPHEGSNLLEFDHVADQLREVYGRFVKDRKIDA</sequence>
<dbReference type="RefSeq" id="WP_318650184.1">
    <property type="nucleotide sequence ID" value="NZ_CP137852.1"/>
</dbReference>
<reference evidence="1 2" key="1">
    <citation type="submission" date="2023-11" db="EMBL/GenBank/DDBJ databases">
        <title>Arctic aerobic anoxygenic photoheterotroph Sediminicoccus rosea KRV36 adapts its photosynthesis to long days of polar summer.</title>
        <authorList>
            <person name="Tomasch J."/>
            <person name="Kopejtka K."/>
            <person name="Bily T."/>
            <person name="Gardiner A.T."/>
            <person name="Gardian Z."/>
            <person name="Shivaramu S."/>
            <person name="Koblizek M."/>
            <person name="Engelhardt F."/>
            <person name="Kaftan D."/>
        </authorList>
    </citation>
    <scope>NUCLEOTIDE SEQUENCE [LARGE SCALE GENOMIC DNA]</scope>
    <source>
        <strain evidence="1 2">R-30</strain>
    </source>
</reference>
<accession>A0ABZ0PLV7</accession>
<name>A0ABZ0PLV7_9PROT</name>